<dbReference type="PANTHER" id="PTHR30023:SF0">
    <property type="entry name" value="PENICILLIN-SENSITIVE CARBOXYPEPTIDASE A"/>
    <property type="match status" value="1"/>
</dbReference>
<dbReference type="PRINTS" id="PR00922">
    <property type="entry name" value="DADACBPTASE3"/>
</dbReference>
<dbReference type="Gene3D" id="3.40.710.10">
    <property type="entry name" value="DD-peptidase/beta-lactamase superfamily"/>
    <property type="match status" value="2"/>
</dbReference>
<dbReference type="PANTHER" id="PTHR30023">
    <property type="entry name" value="D-ALANYL-D-ALANINE CARBOXYPEPTIDASE"/>
    <property type="match status" value="1"/>
</dbReference>
<dbReference type="InterPro" id="IPR012338">
    <property type="entry name" value="Beta-lactam/transpept-like"/>
</dbReference>
<comment type="caution">
    <text evidence="3">The sequence shown here is derived from an EMBL/GenBank/DDBJ whole genome shotgun (WGS) entry which is preliminary data.</text>
</comment>
<gene>
    <name evidence="3" type="primary">dacB</name>
    <name evidence="3" type="ORF">FCG67_17035</name>
</gene>
<dbReference type="RefSeq" id="WP_136910893.1">
    <property type="nucleotide sequence ID" value="NZ_SUMD01000008.1"/>
</dbReference>
<dbReference type="Gene3D" id="3.50.80.20">
    <property type="entry name" value="D-Ala-D-Ala carboxypeptidase C, peptidase S13"/>
    <property type="match status" value="1"/>
</dbReference>
<keyword evidence="3" id="KW-0645">Protease</keyword>
<dbReference type="SUPFAM" id="SSF56601">
    <property type="entry name" value="beta-lactamase/transpeptidase-like"/>
    <property type="match status" value="1"/>
</dbReference>
<dbReference type="EMBL" id="SUMD01000008">
    <property type="protein sequence ID" value="TJZ76422.1"/>
    <property type="molecule type" value="Genomic_DNA"/>
</dbReference>
<dbReference type="EC" id="3.4.16.4" evidence="3"/>
<keyword evidence="3" id="KW-0121">Carboxypeptidase</keyword>
<dbReference type="NCBIfam" id="TIGR00666">
    <property type="entry name" value="PBP4"/>
    <property type="match status" value="1"/>
</dbReference>
<sequence>MLAKLGSKDRKLGSLAARRRKRVRLLLSTGLVLVVGAGAAVFAGQRFDGDSSADAATTTMPEPPPILPDPKVAPVPADAPVPNPAALAAALGAALADPGLGNFTGAVSDAATGTVLWSQRPEVPMTPASTTKIATATAALLALPPEHRVATRVVQGAVPGQIVLIGGGDPTLTAQPAGQPGFYPGAPRVEDLAAQIRGAGAPVDSIVVDTSAFAGPTMAQGWFPADIGAGYIAPIESLMLDGGRLNPIEDESPRTATASLDTGRALAAALGVDPAKVTPGIAPPGAAPLASVESAALRDRLGQMMGHSDNVLAEAIGREIAIAVGTEPSFAGAVTAIGQTLDSAGIDTNGMTLHDASGLSVDNRIPARLLDQALTDAAGDADQRLRPMLDYLPVAGATGTLSDRYASGDRRGAGWVRAKTGTLSNASALVGYVTDVDNRVLTFALMSNDRPPEVSRPALDAIASTLRSCGCL</sequence>
<name>A0ABY2RH90_9NOCA</name>
<evidence type="ECO:0000256" key="1">
    <source>
        <dbReference type="ARBA" id="ARBA00006096"/>
    </source>
</evidence>
<comment type="similarity">
    <text evidence="1">Belongs to the peptidase S13 family.</text>
</comment>
<evidence type="ECO:0000313" key="3">
    <source>
        <dbReference type="EMBL" id="TJZ76422.1"/>
    </source>
</evidence>
<dbReference type="Pfam" id="PF02113">
    <property type="entry name" value="Peptidase_S13"/>
    <property type="match status" value="2"/>
</dbReference>
<organism evidence="3 4">
    <name type="scientific">Rhodococcus oryzae</name>
    <dbReference type="NCBI Taxonomy" id="2571143"/>
    <lineage>
        <taxon>Bacteria</taxon>
        <taxon>Bacillati</taxon>
        <taxon>Actinomycetota</taxon>
        <taxon>Actinomycetes</taxon>
        <taxon>Mycobacteriales</taxon>
        <taxon>Nocardiaceae</taxon>
        <taxon>Rhodococcus</taxon>
    </lineage>
</organism>
<dbReference type="GO" id="GO:0009002">
    <property type="term" value="F:serine-type D-Ala-D-Ala carboxypeptidase activity"/>
    <property type="evidence" value="ECO:0007669"/>
    <property type="project" value="UniProtKB-EC"/>
</dbReference>
<reference evidence="3 4" key="1">
    <citation type="submission" date="2019-04" db="EMBL/GenBank/DDBJ databases">
        <title>Rhodococcus oryzae sp. nov., a novel actinomycete isolated from rhizosphere soil of rice (Oryza sativa L.).</title>
        <authorList>
            <person name="Li C."/>
        </authorList>
    </citation>
    <scope>NUCLEOTIDE SEQUENCE [LARGE SCALE GENOMIC DNA]</scope>
    <source>
        <strain evidence="3 4">NEAU-CX67</strain>
    </source>
</reference>
<protein>
    <submittedName>
        <fullName evidence="3">D-alanyl-D-alanine carboxypeptidase/D-alanyl-D-alanine-endopeptidase</fullName>
        <ecNumber evidence="3">3.4.16.4</ecNumber>
    </submittedName>
</protein>
<dbReference type="InterPro" id="IPR000667">
    <property type="entry name" value="Peptidase_S13"/>
</dbReference>
<evidence type="ECO:0000256" key="2">
    <source>
        <dbReference type="ARBA" id="ARBA00022801"/>
    </source>
</evidence>
<keyword evidence="2 3" id="KW-0378">Hydrolase</keyword>
<dbReference type="Proteomes" id="UP000305109">
    <property type="component" value="Unassembled WGS sequence"/>
</dbReference>
<accession>A0ABY2RH90</accession>
<evidence type="ECO:0000313" key="4">
    <source>
        <dbReference type="Proteomes" id="UP000305109"/>
    </source>
</evidence>
<proteinExistence type="inferred from homology"/>
<keyword evidence="4" id="KW-1185">Reference proteome</keyword>